<dbReference type="EMBL" id="APBN01000001">
    <property type="protein sequence ID" value="EMT54765.1"/>
    <property type="molecule type" value="Genomic_DNA"/>
</dbReference>
<proteinExistence type="predicted"/>
<gene>
    <name evidence="1" type="ORF">I532_04135</name>
</gene>
<accession>M8EH18</accession>
<keyword evidence="2" id="KW-1185">Reference proteome</keyword>
<evidence type="ECO:0000313" key="1">
    <source>
        <dbReference type="EMBL" id="EMT54765.1"/>
    </source>
</evidence>
<dbReference type="AlphaFoldDB" id="M8EH18"/>
<protein>
    <submittedName>
        <fullName evidence="1">Uncharacterized protein</fullName>
    </submittedName>
</protein>
<dbReference type="STRING" id="1300222.I532_04135"/>
<evidence type="ECO:0000313" key="2">
    <source>
        <dbReference type="Proteomes" id="UP000012081"/>
    </source>
</evidence>
<reference evidence="1 2" key="1">
    <citation type="submission" date="2013-03" db="EMBL/GenBank/DDBJ databases">
        <title>Assembly of a new bacterial strain Brevibacillus borstelensis AK1.</title>
        <authorList>
            <person name="Rajan I."/>
            <person name="PoliReddy D."/>
            <person name="Sugumar T."/>
            <person name="Rathinam K."/>
            <person name="Alqarawi S."/>
            <person name="Khalil A.B."/>
            <person name="Sivakumar N."/>
        </authorList>
    </citation>
    <scope>NUCLEOTIDE SEQUENCE [LARGE SCALE GENOMIC DNA]</scope>
    <source>
        <strain evidence="1 2">AK1</strain>
    </source>
</reference>
<organism evidence="1 2">
    <name type="scientific">Brevibacillus borstelensis AK1</name>
    <dbReference type="NCBI Taxonomy" id="1300222"/>
    <lineage>
        <taxon>Bacteria</taxon>
        <taxon>Bacillati</taxon>
        <taxon>Bacillota</taxon>
        <taxon>Bacilli</taxon>
        <taxon>Bacillales</taxon>
        <taxon>Paenibacillaceae</taxon>
        <taxon>Brevibacillus</taxon>
    </lineage>
</organism>
<name>M8EH18_9BACL</name>
<dbReference type="Proteomes" id="UP000012081">
    <property type="component" value="Unassembled WGS sequence"/>
</dbReference>
<sequence>MSEFLEKHLNQLVSRTQSDVQAEEVRFSLTFSTYNNRRIEYIRRALKLSKQEFLQGIILAALNDLEVKMDLAAVTKNGMIVKNPEYEEKLASEKPIKKILKEE</sequence>
<dbReference type="RefSeq" id="WP_003386582.1">
    <property type="nucleotide sequence ID" value="NZ_APBN01000001.1"/>
</dbReference>
<comment type="caution">
    <text evidence="1">The sequence shown here is derived from an EMBL/GenBank/DDBJ whole genome shotgun (WGS) entry which is preliminary data.</text>
</comment>